<accession>A0A412ZBT3</accession>
<dbReference type="RefSeq" id="WP_118018141.1">
    <property type="nucleotide sequence ID" value="NZ_QRZM01000002.1"/>
</dbReference>
<name>A0A412ZBT3_9FIRM</name>
<dbReference type="EMBL" id="QRZM01000002">
    <property type="protein sequence ID" value="RGV77581.1"/>
    <property type="molecule type" value="Genomic_DNA"/>
</dbReference>
<proteinExistence type="predicted"/>
<gene>
    <name evidence="1" type="ORF">DWW02_07935</name>
</gene>
<evidence type="ECO:0000313" key="1">
    <source>
        <dbReference type="EMBL" id="RGV77581.1"/>
    </source>
</evidence>
<dbReference type="Proteomes" id="UP000284543">
    <property type="component" value="Unassembled WGS sequence"/>
</dbReference>
<organism evidence="1 2">
    <name type="scientific">Enterocloster bolteae</name>
    <dbReference type="NCBI Taxonomy" id="208479"/>
    <lineage>
        <taxon>Bacteria</taxon>
        <taxon>Bacillati</taxon>
        <taxon>Bacillota</taxon>
        <taxon>Clostridia</taxon>
        <taxon>Lachnospirales</taxon>
        <taxon>Lachnospiraceae</taxon>
        <taxon>Enterocloster</taxon>
    </lineage>
</organism>
<comment type="caution">
    <text evidence="1">The sequence shown here is derived from an EMBL/GenBank/DDBJ whole genome shotgun (WGS) entry which is preliminary data.</text>
</comment>
<evidence type="ECO:0000313" key="2">
    <source>
        <dbReference type="Proteomes" id="UP000284543"/>
    </source>
</evidence>
<sequence>MDNEKVKGIFWKGYNWFWSKWKDEILPRESDQWDEVVEDARTVMSEYDCRLCRKIVLALLTELEERSWGNGGDNVRAYKVSKESELTMEEKAEAIKEYGIADLLYVIREFEENPSKYEPEVISQIGMQLMDKGIKLMY</sequence>
<protein>
    <submittedName>
        <fullName evidence="1">Uncharacterized protein</fullName>
    </submittedName>
</protein>
<reference evidence="1 2" key="1">
    <citation type="submission" date="2018-08" db="EMBL/GenBank/DDBJ databases">
        <title>A genome reference for cultivated species of the human gut microbiota.</title>
        <authorList>
            <person name="Zou Y."/>
            <person name="Xue W."/>
            <person name="Luo G."/>
        </authorList>
    </citation>
    <scope>NUCLEOTIDE SEQUENCE [LARGE SCALE GENOMIC DNA]</scope>
    <source>
        <strain evidence="1 2">AF14-18</strain>
    </source>
</reference>
<dbReference type="AlphaFoldDB" id="A0A412ZBT3"/>